<sequence length="192" mass="22339">MSFQHQNSSFPPSGGGNFGNRQNQTIFFAIYPKNINPEHLASWINQRFGNQGCSISVYDDRNRPNNFPYTKMVHQGSPNTLNQILATNGEVFQNQIVFISQIDKKQEQFLINFFNQNFDRFVKDDCLNLSNLKEHGISILTSKSLIYHSFSGLFIYFYIKNMAFQMLLIIQHLLFSFYAQLNVTNKELLFVK</sequence>
<keyword evidence="3" id="KW-1185">Reference proteome</keyword>
<evidence type="ECO:0000256" key="1">
    <source>
        <dbReference type="SAM" id="Phobius"/>
    </source>
</evidence>
<dbReference type="Proteomes" id="UP000179807">
    <property type="component" value="Unassembled WGS sequence"/>
</dbReference>
<evidence type="ECO:0000313" key="3">
    <source>
        <dbReference type="Proteomes" id="UP000179807"/>
    </source>
</evidence>
<protein>
    <submittedName>
        <fullName evidence="2">Uncharacterized protein</fullName>
    </submittedName>
</protein>
<dbReference type="GeneID" id="94827079"/>
<dbReference type="VEuPathDB" id="TrichDB:TRFO_05239"/>
<reference evidence="2" key="1">
    <citation type="submission" date="2016-10" db="EMBL/GenBank/DDBJ databases">
        <authorList>
            <person name="Benchimol M."/>
            <person name="Almeida L.G."/>
            <person name="Vasconcelos A.T."/>
            <person name="Perreira-Neves A."/>
            <person name="Rosa I.A."/>
            <person name="Tasca T."/>
            <person name="Bogo M.R."/>
            <person name="de Souza W."/>
        </authorList>
    </citation>
    <scope>NUCLEOTIDE SEQUENCE [LARGE SCALE GENOMIC DNA]</scope>
    <source>
        <strain evidence="2">K</strain>
    </source>
</reference>
<keyword evidence="1" id="KW-1133">Transmembrane helix</keyword>
<keyword evidence="1" id="KW-0812">Transmembrane</keyword>
<organism evidence="2 3">
    <name type="scientific">Tritrichomonas foetus</name>
    <dbReference type="NCBI Taxonomy" id="1144522"/>
    <lineage>
        <taxon>Eukaryota</taxon>
        <taxon>Metamonada</taxon>
        <taxon>Parabasalia</taxon>
        <taxon>Tritrichomonadida</taxon>
        <taxon>Tritrichomonadidae</taxon>
        <taxon>Tritrichomonas</taxon>
    </lineage>
</organism>
<name>A0A1J4K9J6_9EUKA</name>
<proteinExistence type="predicted"/>
<evidence type="ECO:0000313" key="2">
    <source>
        <dbReference type="EMBL" id="OHT07584.1"/>
    </source>
</evidence>
<dbReference type="EMBL" id="MLAK01000693">
    <property type="protein sequence ID" value="OHT07584.1"/>
    <property type="molecule type" value="Genomic_DNA"/>
</dbReference>
<accession>A0A1J4K9J6</accession>
<dbReference type="RefSeq" id="XP_068360720.1">
    <property type="nucleotide sequence ID" value="XM_068492375.1"/>
</dbReference>
<gene>
    <name evidence="2" type="ORF">TRFO_05239</name>
</gene>
<comment type="caution">
    <text evidence="2">The sequence shown here is derived from an EMBL/GenBank/DDBJ whole genome shotgun (WGS) entry which is preliminary data.</text>
</comment>
<feature type="transmembrane region" description="Helical" evidence="1">
    <location>
        <begin position="153"/>
        <end position="179"/>
    </location>
</feature>
<dbReference type="AlphaFoldDB" id="A0A1J4K9J6"/>
<keyword evidence="1" id="KW-0472">Membrane</keyword>